<evidence type="ECO:0008006" key="3">
    <source>
        <dbReference type="Google" id="ProtNLM"/>
    </source>
</evidence>
<sequence length="56" mass="6783">MATKRVNMTIDPEVYEEFCKYAGKKGIKISTWVNLQMKNFIEEEKHLEEYRLKKRS</sequence>
<protein>
    <recommendedName>
        <fullName evidence="3">Uracil-DNA glycosylase</fullName>
    </recommendedName>
</protein>
<keyword evidence="2" id="KW-1185">Reference proteome</keyword>
<dbReference type="KEGG" id="aia:AWH56_005165"/>
<name>A0A7S7L9S7_9BACI</name>
<evidence type="ECO:0000313" key="2">
    <source>
        <dbReference type="Proteomes" id="UP000180175"/>
    </source>
</evidence>
<evidence type="ECO:0000313" key="1">
    <source>
        <dbReference type="EMBL" id="QOY37036.1"/>
    </source>
</evidence>
<accession>A0A7S7L9S7</accession>
<organism evidence="1 2">
    <name type="scientific">Anaerobacillus isosaccharinicus</name>
    <dbReference type="NCBI Taxonomy" id="1532552"/>
    <lineage>
        <taxon>Bacteria</taxon>
        <taxon>Bacillati</taxon>
        <taxon>Bacillota</taxon>
        <taxon>Bacilli</taxon>
        <taxon>Bacillales</taxon>
        <taxon>Bacillaceae</taxon>
        <taxon>Anaerobacillus</taxon>
    </lineage>
</organism>
<dbReference type="RefSeq" id="WP_169824312.1">
    <property type="nucleotide sequence ID" value="NZ_CP063356.2"/>
</dbReference>
<dbReference type="Proteomes" id="UP000180175">
    <property type="component" value="Chromosome"/>
</dbReference>
<reference evidence="1 2" key="2">
    <citation type="journal article" date="2019" name="Int. J. Syst. Evol. Microbiol.">
        <title>Anaerobacillus isosaccharinicus sp. nov., an alkaliphilic bacterium which degrades isosaccharinic acid.</title>
        <authorList>
            <person name="Bassil N.M."/>
            <person name="Lloyd J.R."/>
        </authorList>
    </citation>
    <scope>NUCLEOTIDE SEQUENCE [LARGE SCALE GENOMIC DNA]</scope>
    <source>
        <strain evidence="1 2">NB2006</strain>
    </source>
</reference>
<proteinExistence type="predicted"/>
<dbReference type="EMBL" id="CP063356">
    <property type="protein sequence ID" value="QOY37036.1"/>
    <property type="molecule type" value="Genomic_DNA"/>
</dbReference>
<dbReference type="AlphaFoldDB" id="A0A7S7L9S7"/>
<reference evidence="1 2" key="1">
    <citation type="journal article" date="2017" name="Genome Announc.">
        <title>Draft Genome Sequences of Four Alkaliphilic Bacteria Belonging to the Anaerobacillus Genus.</title>
        <authorList>
            <person name="Bassil N.M."/>
            <person name="Lloyd J.R."/>
        </authorList>
    </citation>
    <scope>NUCLEOTIDE SEQUENCE [LARGE SCALE GENOMIC DNA]</scope>
    <source>
        <strain evidence="1 2">NB2006</strain>
    </source>
</reference>
<gene>
    <name evidence="1" type="ORF">AWH56_005165</name>
</gene>